<dbReference type="PANTHER" id="PTHR33133">
    <property type="entry name" value="OS08G0107100 PROTEIN-RELATED"/>
    <property type="match status" value="1"/>
</dbReference>
<dbReference type="EMBL" id="JBBNAG010000010">
    <property type="protein sequence ID" value="KAK9099981.1"/>
    <property type="molecule type" value="Genomic_DNA"/>
</dbReference>
<feature type="transmembrane region" description="Helical" evidence="1">
    <location>
        <begin position="112"/>
        <end position="138"/>
    </location>
</feature>
<keyword evidence="1" id="KW-1133">Transmembrane helix</keyword>
<dbReference type="PANTHER" id="PTHR33133:SF1">
    <property type="entry name" value="EXPRESSED PROTEIN-RELATED"/>
    <property type="match status" value="1"/>
</dbReference>
<comment type="caution">
    <text evidence="2">The sequence shown here is derived from an EMBL/GenBank/DDBJ whole genome shotgun (WGS) entry which is preliminary data.</text>
</comment>
<evidence type="ECO:0000313" key="3">
    <source>
        <dbReference type="Proteomes" id="UP001419268"/>
    </source>
</evidence>
<keyword evidence="3" id="KW-1185">Reference proteome</keyword>
<feature type="transmembrane region" description="Helical" evidence="1">
    <location>
        <begin position="40"/>
        <end position="63"/>
    </location>
</feature>
<reference evidence="2 3" key="1">
    <citation type="submission" date="2024-01" db="EMBL/GenBank/DDBJ databases">
        <title>Genome assemblies of Stephania.</title>
        <authorList>
            <person name="Yang L."/>
        </authorList>
    </citation>
    <scope>NUCLEOTIDE SEQUENCE [LARGE SCALE GENOMIC DNA]</scope>
    <source>
        <strain evidence="2">JXDWG</strain>
        <tissue evidence="2">Leaf</tissue>
    </source>
</reference>
<feature type="transmembrane region" description="Helical" evidence="1">
    <location>
        <begin position="246"/>
        <end position="267"/>
    </location>
</feature>
<evidence type="ECO:0008006" key="4">
    <source>
        <dbReference type="Google" id="ProtNLM"/>
    </source>
</evidence>
<sequence>MAKQVDTNTSFNMMNYSSHELLSVLKIFITSIKNFHKNKLLLLSITFLAIFLNIGVFLANLFLSLKPLSIDIVTNYHIFSTYDPTSTTSTTDFLQSIFKIQKDVTTLLGEQLIMILVLYVISMHSTVATIYVSAMSHLHKDITLKDLVLGTKKIWKKFVITSFYVSLLSIGCNLLFLPCVLFVVLLYFSSKLMFVFGIALLIFPTLLVLYLSVVSMSSLVVSVLEEDVYGFGAIGKAERLVRGNKVQGVVICLVFMVASSVLVFPSMSPRKVWITVAVTMAKMIFISSLTMFSWMVYIVFYFECKKSHGEEVEFEVDDMKYIKVPTVPLVDSALP</sequence>
<feature type="transmembrane region" description="Helical" evidence="1">
    <location>
        <begin position="194"/>
        <end position="213"/>
    </location>
</feature>
<name>A0AAP0EUM5_9MAGN</name>
<accession>A0AAP0EUM5</accession>
<feature type="transmembrane region" description="Helical" evidence="1">
    <location>
        <begin position="273"/>
        <end position="300"/>
    </location>
</feature>
<feature type="transmembrane region" description="Helical" evidence="1">
    <location>
        <begin position="158"/>
        <end position="188"/>
    </location>
</feature>
<proteinExistence type="predicted"/>
<dbReference type="AlphaFoldDB" id="A0AAP0EUM5"/>
<dbReference type="Proteomes" id="UP001419268">
    <property type="component" value="Unassembled WGS sequence"/>
</dbReference>
<evidence type="ECO:0000313" key="2">
    <source>
        <dbReference type="EMBL" id="KAK9099981.1"/>
    </source>
</evidence>
<keyword evidence="1" id="KW-0812">Transmembrane</keyword>
<evidence type="ECO:0000256" key="1">
    <source>
        <dbReference type="SAM" id="Phobius"/>
    </source>
</evidence>
<keyword evidence="1" id="KW-0472">Membrane</keyword>
<gene>
    <name evidence="2" type="ORF">Scep_023411</name>
</gene>
<organism evidence="2 3">
    <name type="scientific">Stephania cephalantha</name>
    <dbReference type="NCBI Taxonomy" id="152367"/>
    <lineage>
        <taxon>Eukaryota</taxon>
        <taxon>Viridiplantae</taxon>
        <taxon>Streptophyta</taxon>
        <taxon>Embryophyta</taxon>
        <taxon>Tracheophyta</taxon>
        <taxon>Spermatophyta</taxon>
        <taxon>Magnoliopsida</taxon>
        <taxon>Ranunculales</taxon>
        <taxon>Menispermaceae</taxon>
        <taxon>Menispermoideae</taxon>
        <taxon>Cissampelideae</taxon>
        <taxon>Stephania</taxon>
    </lineage>
</organism>
<protein>
    <recommendedName>
        <fullName evidence="4">Transmembrane protein</fullName>
    </recommendedName>
</protein>